<reference evidence="2" key="2">
    <citation type="submission" date="2015-01" db="EMBL/GenBank/DDBJ databases">
        <title>Evolutionary Origins and Diversification of the Mycorrhizal Mutualists.</title>
        <authorList>
            <consortium name="DOE Joint Genome Institute"/>
            <consortium name="Mycorrhizal Genomics Consortium"/>
            <person name="Kohler A."/>
            <person name="Kuo A."/>
            <person name="Nagy L.G."/>
            <person name="Floudas D."/>
            <person name="Copeland A."/>
            <person name="Barry K.W."/>
            <person name="Cichocki N."/>
            <person name="Veneault-Fourrey C."/>
            <person name="LaButti K."/>
            <person name="Lindquist E.A."/>
            <person name="Lipzen A."/>
            <person name="Lundell T."/>
            <person name="Morin E."/>
            <person name="Murat C."/>
            <person name="Riley R."/>
            <person name="Ohm R."/>
            <person name="Sun H."/>
            <person name="Tunlid A."/>
            <person name="Henrissat B."/>
            <person name="Grigoriev I.V."/>
            <person name="Hibbett D.S."/>
            <person name="Martin F."/>
        </authorList>
    </citation>
    <scope>NUCLEOTIDE SEQUENCE [LARGE SCALE GENOMIC DNA]</scope>
    <source>
        <strain evidence="2">F 1598</strain>
    </source>
</reference>
<dbReference type="STRING" id="765440.A0A0C3GJI9"/>
<keyword evidence="2" id="KW-1185">Reference proteome</keyword>
<sequence>MDHFLAPSTPEALAHNHLTENFFTWDTEHPSMDETLLAGCASYQAFNRYLGGTDIFLLPRSRSELESILRRYSYDAIHNAIAKSRSTLERGGYSRACNLAEKSIEDVLNRSDNVEILLALHRRPAEADVQNMPLSPKSIRSN</sequence>
<dbReference type="EMBL" id="KN832972">
    <property type="protein sequence ID" value="KIM90811.1"/>
    <property type="molecule type" value="Genomic_DNA"/>
</dbReference>
<dbReference type="HOGENOM" id="CLU_1816509_0_0_1"/>
<gene>
    <name evidence="1" type="ORF">PILCRDRAFT_58524</name>
</gene>
<reference evidence="1 2" key="1">
    <citation type="submission" date="2014-04" db="EMBL/GenBank/DDBJ databases">
        <authorList>
            <consortium name="DOE Joint Genome Institute"/>
            <person name="Kuo A."/>
            <person name="Tarkka M."/>
            <person name="Buscot F."/>
            <person name="Kohler A."/>
            <person name="Nagy L.G."/>
            <person name="Floudas D."/>
            <person name="Copeland A."/>
            <person name="Barry K.W."/>
            <person name="Cichocki N."/>
            <person name="Veneault-Fourrey C."/>
            <person name="LaButti K."/>
            <person name="Lindquist E.A."/>
            <person name="Lipzen A."/>
            <person name="Lundell T."/>
            <person name="Morin E."/>
            <person name="Murat C."/>
            <person name="Sun H."/>
            <person name="Tunlid A."/>
            <person name="Henrissat B."/>
            <person name="Grigoriev I.V."/>
            <person name="Hibbett D.S."/>
            <person name="Martin F."/>
            <person name="Nordberg H.P."/>
            <person name="Cantor M.N."/>
            <person name="Hua S.X."/>
        </authorList>
    </citation>
    <scope>NUCLEOTIDE SEQUENCE [LARGE SCALE GENOMIC DNA]</scope>
    <source>
        <strain evidence="1 2">F 1598</strain>
    </source>
</reference>
<proteinExistence type="predicted"/>
<evidence type="ECO:0000313" key="1">
    <source>
        <dbReference type="EMBL" id="KIM90811.1"/>
    </source>
</evidence>
<accession>A0A0C3GJI9</accession>
<dbReference type="Proteomes" id="UP000054166">
    <property type="component" value="Unassembled WGS sequence"/>
</dbReference>
<evidence type="ECO:0000313" key="2">
    <source>
        <dbReference type="Proteomes" id="UP000054166"/>
    </source>
</evidence>
<protein>
    <submittedName>
        <fullName evidence="1">Uncharacterized protein</fullName>
    </submittedName>
</protein>
<organism evidence="1 2">
    <name type="scientific">Piloderma croceum (strain F 1598)</name>
    <dbReference type="NCBI Taxonomy" id="765440"/>
    <lineage>
        <taxon>Eukaryota</taxon>
        <taxon>Fungi</taxon>
        <taxon>Dikarya</taxon>
        <taxon>Basidiomycota</taxon>
        <taxon>Agaricomycotina</taxon>
        <taxon>Agaricomycetes</taxon>
        <taxon>Agaricomycetidae</taxon>
        <taxon>Atheliales</taxon>
        <taxon>Atheliaceae</taxon>
        <taxon>Piloderma</taxon>
    </lineage>
</organism>
<name>A0A0C3GJI9_PILCF</name>
<dbReference type="AlphaFoldDB" id="A0A0C3GJI9"/>
<dbReference type="InParanoid" id="A0A0C3GJI9"/>
<dbReference type="OrthoDB" id="3229989at2759"/>